<feature type="region of interest" description="Disordered" evidence="5">
    <location>
        <begin position="428"/>
        <end position="493"/>
    </location>
</feature>
<evidence type="ECO:0000256" key="3">
    <source>
        <dbReference type="ARBA" id="ARBA00022989"/>
    </source>
</evidence>
<evidence type="ECO:0000256" key="5">
    <source>
        <dbReference type="SAM" id="MobiDB-lite"/>
    </source>
</evidence>
<protein>
    <recommendedName>
        <fullName evidence="7">G-protein coupled receptors family 2 profile 2 domain-containing protein</fullName>
    </recommendedName>
</protein>
<feature type="compositionally biased region" description="Basic and acidic residues" evidence="5">
    <location>
        <begin position="468"/>
        <end position="493"/>
    </location>
</feature>
<dbReference type="PANTHER" id="PTHR42058:SF1">
    <property type="entry name" value="G-PROTEIN COUPLED RECEPTORS FAMILY 2 PROFILE 2 DOMAIN-CONTAINING PROTEIN"/>
    <property type="match status" value="1"/>
</dbReference>
<accession>A0AAV9JB85</accession>
<keyword evidence="2 6" id="KW-0812">Transmembrane</keyword>
<feature type="transmembrane region" description="Helical" evidence="6">
    <location>
        <begin position="134"/>
        <end position="155"/>
    </location>
</feature>
<reference evidence="8 9" key="1">
    <citation type="submission" date="2021-11" db="EMBL/GenBank/DDBJ databases">
        <title>Black yeast isolated from Biological Soil Crust.</title>
        <authorList>
            <person name="Kurbessoian T."/>
        </authorList>
    </citation>
    <scope>NUCLEOTIDE SEQUENCE [LARGE SCALE GENOMIC DNA]</scope>
    <source>
        <strain evidence="8 9">CCFEE 5522</strain>
    </source>
</reference>
<dbReference type="InterPro" id="IPR000832">
    <property type="entry name" value="GPCR_2_secretin-like"/>
</dbReference>
<sequence>MAEGLNATICPTPFLLASNYPATGGELSGRFCANIADGLTCCLPCPITEWVFKDEFKSQAPVANYISIVSFVCNILLLLTFLVLAEEQSHRHYLSVGVTVSLLMLSLAFIIPLGTKPELCHNDITPNNMYTDVGCAWTGALLLAGAMGAVVWILLRSIWTALRIIFDFKRTDIFKWVSLALGVGLPALFLAVEMPVTGVSYRLGDVCIPNGRAAFVTWFVWLLAFATLSAIILIATIIYCLWKYALSALAGSHVNTHRSTKSVDSAVSGEAEPGQQPSRRAIRRRKRVEWARIKRVLYLQWRTILLAFIVVNETIFFALIFVQQTAAAEAAARGITEADAAWAACLVSTQGDKNACLDLSTGLGLSEPRVIATLLLASLLGPVVFLLMLRWSMFTGWYDLLRNPRQFLKLFHGRRPSVGSQDFIMQSSPKHMSLTRPLGSEESRKQDGVVGTKAEPKIDAALSETEEHDEHDRHDLESATTKEKEKDEAEIMV</sequence>
<evidence type="ECO:0000256" key="1">
    <source>
        <dbReference type="ARBA" id="ARBA00004141"/>
    </source>
</evidence>
<dbReference type="AlphaFoldDB" id="A0AAV9JB85"/>
<dbReference type="InterPro" id="IPR053247">
    <property type="entry name" value="GPCR_GPR1/git3-like"/>
</dbReference>
<evidence type="ECO:0000259" key="7">
    <source>
        <dbReference type="PROSITE" id="PS50261"/>
    </source>
</evidence>
<proteinExistence type="predicted"/>
<feature type="transmembrane region" description="Helical" evidence="6">
    <location>
        <begin position="92"/>
        <end position="114"/>
    </location>
</feature>
<feature type="transmembrane region" description="Helical" evidence="6">
    <location>
        <begin position="304"/>
        <end position="322"/>
    </location>
</feature>
<evidence type="ECO:0000256" key="6">
    <source>
        <dbReference type="SAM" id="Phobius"/>
    </source>
</evidence>
<feature type="transmembrane region" description="Helical" evidence="6">
    <location>
        <begin position="62"/>
        <end position="85"/>
    </location>
</feature>
<dbReference type="PROSITE" id="PS50261">
    <property type="entry name" value="G_PROTEIN_RECEP_F2_4"/>
    <property type="match status" value="1"/>
</dbReference>
<feature type="domain" description="G-protein coupled receptors family 2 profile 2" evidence="7">
    <location>
        <begin position="56"/>
        <end position="239"/>
    </location>
</feature>
<dbReference type="GO" id="GO:0016020">
    <property type="term" value="C:membrane"/>
    <property type="evidence" value="ECO:0007669"/>
    <property type="project" value="UniProtKB-SubCell"/>
</dbReference>
<dbReference type="InterPro" id="IPR017981">
    <property type="entry name" value="GPCR_2-like_7TM"/>
</dbReference>
<comment type="subcellular location">
    <subcellularLocation>
        <location evidence="1">Membrane</location>
        <topology evidence="1">Multi-pass membrane protein</topology>
    </subcellularLocation>
</comment>
<dbReference type="PANTHER" id="PTHR42058">
    <property type="entry name" value="G_PROTEIN_RECEP_F2_4 DOMAIN-CONTAINING PROTEIN"/>
    <property type="match status" value="1"/>
</dbReference>
<dbReference type="GO" id="GO:0007166">
    <property type="term" value="P:cell surface receptor signaling pathway"/>
    <property type="evidence" value="ECO:0007669"/>
    <property type="project" value="InterPro"/>
</dbReference>
<dbReference type="GO" id="GO:0004930">
    <property type="term" value="F:G protein-coupled receptor activity"/>
    <property type="evidence" value="ECO:0007669"/>
    <property type="project" value="InterPro"/>
</dbReference>
<gene>
    <name evidence="8" type="ORF">LTR36_006879</name>
</gene>
<dbReference type="Proteomes" id="UP001324427">
    <property type="component" value="Unassembled WGS sequence"/>
</dbReference>
<comment type="caution">
    <text evidence="8">The sequence shown here is derived from an EMBL/GenBank/DDBJ whole genome shotgun (WGS) entry which is preliminary data.</text>
</comment>
<evidence type="ECO:0000313" key="8">
    <source>
        <dbReference type="EMBL" id="KAK4542422.1"/>
    </source>
</evidence>
<dbReference type="Pfam" id="PF00002">
    <property type="entry name" value="7tm_2"/>
    <property type="match status" value="1"/>
</dbReference>
<keyword evidence="4 6" id="KW-0472">Membrane</keyword>
<name>A0AAV9JB85_9PEZI</name>
<evidence type="ECO:0000256" key="2">
    <source>
        <dbReference type="ARBA" id="ARBA00022692"/>
    </source>
</evidence>
<evidence type="ECO:0000256" key="4">
    <source>
        <dbReference type="ARBA" id="ARBA00023136"/>
    </source>
</evidence>
<organism evidence="8 9">
    <name type="scientific">Oleoguttula mirabilis</name>
    <dbReference type="NCBI Taxonomy" id="1507867"/>
    <lineage>
        <taxon>Eukaryota</taxon>
        <taxon>Fungi</taxon>
        <taxon>Dikarya</taxon>
        <taxon>Ascomycota</taxon>
        <taxon>Pezizomycotina</taxon>
        <taxon>Dothideomycetes</taxon>
        <taxon>Dothideomycetidae</taxon>
        <taxon>Mycosphaerellales</taxon>
        <taxon>Teratosphaeriaceae</taxon>
        <taxon>Oleoguttula</taxon>
    </lineage>
</organism>
<feature type="transmembrane region" description="Helical" evidence="6">
    <location>
        <begin position="370"/>
        <end position="389"/>
    </location>
</feature>
<keyword evidence="3 6" id="KW-1133">Transmembrane helix</keyword>
<keyword evidence="9" id="KW-1185">Reference proteome</keyword>
<feature type="transmembrane region" description="Helical" evidence="6">
    <location>
        <begin position="176"/>
        <end position="198"/>
    </location>
</feature>
<dbReference type="EMBL" id="JAVFHQ010000042">
    <property type="protein sequence ID" value="KAK4542422.1"/>
    <property type="molecule type" value="Genomic_DNA"/>
</dbReference>
<evidence type="ECO:0000313" key="9">
    <source>
        <dbReference type="Proteomes" id="UP001324427"/>
    </source>
</evidence>
<feature type="transmembrane region" description="Helical" evidence="6">
    <location>
        <begin position="218"/>
        <end position="242"/>
    </location>
</feature>
<dbReference type="Gene3D" id="1.20.1070.10">
    <property type="entry name" value="Rhodopsin 7-helix transmembrane proteins"/>
    <property type="match status" value="1"/>
</dbReference>